<proteinExistence type="inferred from homology"/>
<comment type="caution">
    <text evidence="10">The sequence shown here is derived from an EMBL/GenBank/DDBJ whole genome shotgun (WGS) entry which is preliminary data.</text>
</comment>
<evidence type="ECO:0000313" key="11">
    <source>
        <dbReference type="Proteomes" id="UP000886785"/>
    </source>
</evidence>
<keyword evidence="8" id="KW-0175">Coiled coil</keyword>
<reference evidence="10" key="1">
    <citation type="submission" date="2020-10" db="EMBL/GenBank/DDBJ databases">
        <authorList>
            <person name="Gilroy R."/>
        </authorList>
    </citation>
    <scope>NUCLEOTIDE SEQUENCE</scope>
    <source>
        <strain evidence="10">ChiSjej1B19-7085</strain>
    </source>
</reference>
<evidence type="ECO:0000256" key="2">
    <source>
        <dbReference type="ARBA" id="ARBA00022730"/>
    </source>
</evidence>
<dbReference type="InterPro" id="IPR036791">
    <property type="entry name" value="Ribosomal_bL9_C_sf"/>
</dbReference>
<dbReference type="Gene3D" id="3.10.430.100">
    <property type="entry name" value="Ribosomal protein L9, C-terminal domain"/>
    <property type="match status" value="1"/>
</dbReference>
<comment type="function">
    <text evidence="7">Binds to the 23S rRNA.</text>
</comment>
<protein>
    <recommendedName>
        <fullName evidence="6 7">Large ribosomal subunit protein bL9</fullName>
    </recommendedName>
</protein>
<dbReference type="PROSITE" id="PS00651">
    <property type="entry name" value="RIBOSOMAL_L9"/>
    <property type="match status" value="1"/>
</dbReference>
<dbReference type="FunFam" id="3.40.5.10:FF:000002">
    <property type="entry name" value="50S ribosomal protein L9"/>
    <property type="match status" value="1"/>
</dbReference>
<dbReference type="Proteomes" id="UP000886785">
    <property type="component" value="Unassembled WGS sequence"/>
</dbReference>
<dbReference type="GO" id="GO:0005840">
    <property type="term" value="C:ribosome"/>
    <property type="evidence" value="ECO:0007669"/>
    <property type="project" value="UniProtKB-KW"/>
</dbReference>
<organism evidence="10 11">
    <name type="scientific">Candidatus Gallacutalibacter pullicola</name>
    <dbReference type="NCBI Taxonomy" id="2840830"/>
    <lineage>
        <taxon>Bacteria</taxon>
        <taxon>Bacillati</taxon>
        <taxon>Bacillota</taxon>
        <taxon>Clostridia</taxon>
        <taxon>Eubacteriales</taxon>
        <taxon>Candidatus Gallacutalibacter</taxon>
    </lineage>
</organism>
<dbReference type="GO" id="GO:0003735">
    <property type="term" value="F:structural constituent of ribosome"/>
    <property type="evidence" value="ECO:0007669"/>
    <property type="project" value="InterPro"/>
</dbReference>
<evidence type="ECO:0000256" key="7">
    <source>
        <dbReference type="HAMAP-Rule" id="MF_00503"/>
    </source>
</evidence>
<evidence type="ECO:0000256" key="1">
    <source>
        <dbReference type="ARBA" id="ARBA00010605"/>
    </source>
</evidence>
<dbReference type="InterPro" id="IPR009027">
    <property type="entry name" value="Ribosomal_bL9/RNase_H1_N"/>
</dbReference>
<evidence type="ECO:0000259" key="9">
    <source>
        <dbReference type="PROSITE" id="PS00651"/>
    </source>
</evidence>
<dbReference type="PANTHER" id="PTHR21368">
    <property type="entry name" value="50S RIBOSOMAL PROTEIN L9"/>
    <property type="match status" value="1"/>
</dbReference>
<dbReference type="InterPro" id="IPR036935">
    <property type="entry name" value="Ribosomal_bL9_N_sf"/>
</dbReference>
<dbReference type="InterPro" id="IPR020594">
    <property type="entry name" value="Ribosomal_bL9_bac/chp"/>
</dbReference>
<gene>
    <name evidence="7" type="primary">rplI</name>
    <name evidence="10" type="ORF">IAA54_06635</name>
</gene>
<dbReference type="InterPro" id="IPR020069">
    <property type="entry name" value="Ribosomal_bL9_C"/>
</dbReference>
<dbReference type="GO" id="GO:0006412">
    <property type="term" value="P:translation"/>
    <property type="evidence" value="ECO:0007669"/>
    <property type="project" value="UniProtKB-UniRule"/>
</dbReference>
<dbReference type="Pfam" id="PF01281">
    <property type="entry name" value="Ribosomal_L9_N"/>
    <property type="match status" value="1"/>
</dbReference>
<dbReference type="HAMAP" id="MF_00503">
    <property type="entry name" value="Ribosomal_bL9"/>
    <property type="match status" value="1"/>
</dbReference>
<evidence type="ECO:0000256" key="5">
    <source>
        <dbReference type="ARBA" id="ARBA00023274"/>
    </source>
</evidence>
<keyword evidence="3 7" id="KW-0694">RNA-binding</keyword>
<accession>A0A9D1DQW7</accession>
<evidence type="ECO:0000256" key="4">
    <source>
        <dbReference type="ARBA" id="ARBA00022980"/>
    </source>
</evidence>
<name>A0A9D1DQW7_9FIRM</name>
<dbReference type="AlphaFoldDB" id="A0A9D1DQW7"/>
<evidence type="ECO:0000256" key="6">
    <source>
        <dbReference type="ARBA" id="ARBA00035292"/>
    </source>
</evidence>
<dbReference type="Pfam" id="PF03948">
    <property type="entry name" value="Ribosomal_L9_C"/>
    <property type="match status" value="1"/>
</dbReference>
<sequence length="148" mass="15888">MKVILLQDVKGSGKKGELVNVSDGYARNFLFPKKLAREANAQAMNELKNAEAAKEHHAAVELANAKEAAAKIEGKTVKVVGKAGQGGKLFGSVTAKEIAEELKKQYAVDVDKRKIELSMDIKAFGVYPCTVKLPQGVTAQISVFVTES</sequence>
<feature type="coiled-coil region" evidence="8">
    <location>
        <begin position="33"/>
        <end position="60"/>
    </location>
</feature>
<keyword evidence="5 7" id="KW-0687">Ribonucleoprotein</keyword>
<reference evidence="10" key="2">
    <citation type="journal article" date="2021" name="PeerJ">
        <title>Extensive microbial diversity within the chicken gut microbiome revealed by metagenomics and culture.</title>
        <authorList>
            <person name="Gilroy R."/>
            <person name="Ravi A."/>
            <person name="Getino M."/>
            <person name="Pursley I."/>
            <person name="Horton D.L."/>
            <person name="Alikhan N.F."/>
            <person name="Baker D."/>
            <person name="Gharbi K."/>
            <person name="Hall N."/>
            <person name="Watson M."/>
            <person name="Adriaenssens E.M."/>
            <person name="Foster-Nyarko E."/>
            <person name="Jarju S."/>
            <person name="Secka A."/>
            <person name="Antonio M."/>
            <person name="Oren A."/>
            <person name="Chaudhuri R.R."/>
            <person name="La Ragione R."/>
            <person name="Hildebrand F."/>
            <person name="Pallen M.J."/>
        </authorList>
    </citation>
    <scope>NUCLEOTIDE SEQUENCE</scope>
    <source>
        <strain evidence="10">ChiSjej1B19-7085</strain>
    </source>
</reference>
<keyword evidence="4 7" id="KW-0689">Ribosomal protein</keyword>
<dbReference type="EMBL" id="DVHF01000079">
    <property type="protein sequence ID" value="HIR57327.1"/>
    <property type="molecule type" value="Genomic_DNA"/>
</dbReference>
<dbReference type="InterPro" id="IPR000244">
    <property type="entry name" value="Ribosomal_bL9"/>
</dbReference>
<dbReference type="SUPFAM" id="SSF55653">
    <property type="entry name" value="Ribosomal protein L9 C-domain"/>
    <property type="match status" value="1"/>
</dbReference>
<dbReference type="NCBIfam" id="TIGR00158">
    <property type="entry name" value="L9"/>
    <property type="match status" value="1"/>
</dbReference>
<comment type="similarity">
    <text evidence="1 7">Belongs to the bacterial ribosomal protein bL9 family.</text>
</comment>
<dbReference type="GO" id="GO:0019843">
    <property type="term" value="F:rRNA binding"/>
    <property type="evidence" value="ECO:0007669"/>
    <property type="project" value="UniProtKB-UniRule"/>
</dbReference>
<dbReference type="InterPro" id="IPR020070">
    <property type="entry name" value="Ribosomal_bL9_N"/>
</dbReference>
<dbReference type="SUPFAM" id="SSF55658">
    <property type="entry name" value="L9 N-domain-like"/>
    <property type="match status" value="1"/>
</dbReference>
<evidence type="ECO:0000256" key="3">
    <source>
        <dbReference type="ARBA" id="ARBA00022884"/>
    </source>
</evidence>
<feature type="domain" description="Ribosomal protein L9" evidence="9">
    <location>
        <begin position="13"/>
        <end position="40"/>
    </location>
</feature>
<evidence type="ECO:0000256" key="8">
    <source>
        <dbReference type="SAM" id="Coils"/>
    </source>
</evidence>
<dbReference type="GO" id="GO:1990904">
    <property type="term" value="C:ribonucleoprotein complex"/>
    <property type="evidence" value="ECO:0007669"/>
    <property type="project" value="UniProtKB-KW"/>
</dbReference>
<dbReference type="Gene3D" id="3.40.5.10">
    <property type="entry name" value="Ribosomal protein L9, N-terminal domain"/>
    <property type="match status" value="1"/>
</dbReference>
<evidence type="ECO:0000313" key="10">
    <source>
        <dbReference type="EMBL" id="HIR57327.1"/>
    </source>
</evidence>
<keyword evidence="2 7" id="KW-0699">rRNA-binding</keyword>